<sequence length="114" mass="12803">MRRKLLLLLLLLNPTRQRLSQLEEKAAYPTIILSHYESQGLNSQEASIKVIEDLHNAFYRVFSSGRGRKDKLMANTSRKVDIASSKLAILDMKVESKPRYGEAFAIGVPSGVTL</sequence>
<feature type="signal peptide" evidence="1">
    <location>
        <begin position="1"/>
        <end position="20"/>
    </location>
</feature>
<evidence type="ECO:0000313" key="2">
    <source>
        <dbReference type="EMBL" id="KAG6667335.1"/>
    </source>
</evidence>
<evidence type="ECO:0000313" key="3">
    <source>
        <dbReference type="Proteomes" id="UP000811609"/>
    </source>
</evidence>
<dbReference type="EMBL" id="CM031809">
    <property type="protein sequence ID" value="KAG6667335.1"/>
    <property type="molecule type" value="Genomic_DNA"/>
</dbReference>
<dbReference type="AlphaFoldDB" id="A0A8T1RKZ8"/>
<keyword evidence="1" id="KW-0732">Signal</keyword>
<name>A0A8T1RKZ8_CARIL</name>
<proteinExistence type="predicted"/>
<gene>
    <name evidence="2" type="ORF">CIPAW_01G094100</name>
</gene>
<feature type="chain" id="PRO_5035926510" evidence="1">
    <location>
        <begin position="21"/>
        <end position="114"/>
    </location>
</feature>
<reference evidence="2" key="1">
    <citation type="submission" date="2020-12" db="EMBL/GenBank/DDBJ databases">
        <title>WGS assembly of Carya illinoinensis cv. Pawnee.</title>
        <authorList>
            <person name="Platts A."/>
            <person name="Shu S."/>
            <person name="Wright S."/>
            <person name="Barry K."/>
            <person name="Edger P."/>
            <person name="Pires J.C."/>
            <person name="Schmutz J."/>
        </authorList>
    </citation>
    <scope>NUCLEOTIDE SEQUENCE</scope>
    <source>
        <tissue evidence="2">Leaf</tissue>
    </source>
</reference>
<evidence type="ECO:0000256" key="1">
    <source>
        <dbReference type="SAM" id="SignalP"/>
    </source>
</evidence>
<comment type="caution">
    <text evidence="2">The sequence shown here is derived from an EMBL/GenBank/DDBJ whole genome shotgun (WGS) entry which is preliminary data.</text>
</comment>
<accession>A0A8T1RKZ8</accession>
<protein>
    <submittedName>
        <fullName evidence="2">Uncharacterized protein</fullName>
    </submittedName>
</protein>
<organism evidence="2 3">
    <name type="scientific">Carya illinoinensis</name>
    <name type="common">Pecan</name>
    <dbReference type="NCBI Taxonomy" id="32201"/>
    <lineage>
        <taxon>Eukaryota</taxon>
        <taxon>Viridiplantae</taxon>
        <taxon>Streptophyta</taxon>
        <taxon>Embryophyta</taxon>
        <taxon>Tracheophyta</taxon>
        <taxon>Spermatophyta</taxon>
        <taxon>Magnoliopsida</taxon>
        <taxon>eudicotyledons</taxon>
        <taxon>Gunneridae</taxon>
        <taxon>Pentapetalae</taxon>
        <taxon>rosids</taxon>
        <taxon>fabids</taxon>
        <taxon>Fagales</taxon>
        <taxon>Juglandaceae</taxon>
        <taxon>Carya</taxon>
    </lineage>
</organism>
<dbReference type="Proteomes" id="UP000811609">
    <property type="component" value="Chromosome 1"/>
</dbReference>
<keyword evidence="3" id="KW-1185">Reference proteome</keyword>